<evidence type="ECO:0000256" key="7">
    <source>
        <dbReference type="ARBA" id="ARBA00023136"/>
    </source>
</evidence>
<feature type="transmembrane region" description="Helical" evidence="8">
    <location>
        <begin position="298"/>
        <end position="315"/>
    </location>
</feature>
<evidence type="ECO:0000313" key="10">
    <source>
        <dbReference type="Proteomes" id="UP000007564"/>
    </source>
</evidence>
<accession>A0A0C6P1G0</accession>
<keyword evidence="7 8" id="KW-0472">Membrane</keyword>
<protein>
    <submittedName>
        <fullName evidence="9">Putative sugar ABC transport system, permease protein</fullName>
    </submittedName>
</protein>
<gene>
    <name evidence="9" type="ORF">BN112_0529</name>
</gene>
<dbReference type="Pfam" id="PF02653">
    <property type="entry name" value="BPD_transp_2"/>
    <property type="match status" value="1"/>
</dbReference>
<proteinExistence type="predicted"/>
<evidence type="ECO:0000256" key="3">
    <source>
        <dbReference type="ARBA" id="ARBA00022475"/>
    </source>
</evidence>
<dbReference type="InterPro" id="IPR001851">
    <property type="entry name" value="ABC_transp_permease"/>
</dbReference>
<evidence type="ECO:0000313" key="9">
    <source>
        <dbReference type="EMBL" id="CCJ52447.1"/>
    </source>
</evidence>
<comment type="subcellular location">
    <subcellularLocation>
        <location evidence="1">Cell membrane</location>
        <topology evidence="1">Multi-pass membrane protein</topology>
    </subcellularLocation>
</comment>
<keyword evidence="4" id="KW-0997">Cell inner membrane</keyword>
<feature type="transmembrane region" description="Helical" evidence="8">
    <location>
        <begin position="50"/>
        <end position="70"/>
    </location>
</feature>
<reference evidence="9 10" key="1">
    <citation type="journal article" date="2012" name="BMC Genomics">
        <title>Comparative genomics of the classical Bordetella subspecies: the evolution and exchange of virulence-associated diversity amongst closely related pathogens.</title>
        <authorList>
            <person name="Park J."/>
            <person name="Zhang Y."/>
            <person name="Buboltz A.M."/>
            <person name="Zhang X."/>
            <person name="Schuster S.C."/>
            <person name="Ahuja U."/>
            <person name="Liu M."/>
            <person name="Miller J.F."/>
            <person name="Sebaihia M."/>
            <person name="Bentley S.D."/>
            <person name="Parkhill J."/>
            <person name="Harvill E.T."/>
        </authorList>
    </citation>
    <scope>NUCLEOTIDE SEQUENCE [LARGE SCALE GENOMIC DNA]</scope>
    <source>
        <strain evidence="9 10">253</strain>
    </source>
</reference>
<evidence type="ECO:0000256" key="4">
    <source>
        <dbReference type="ARBA" id="ARBA00022519"/>
    </source>
</evidence>
<keyword evidence="2" id="KW-0813">Transport</keyword>
<keyword evidence="5 8" id="KW-0812">Transmembrane</keyword>
<evidence type="ECO:0000256" key="2">
    <source>
        <dbReference type="ARBA" id="ARBA00022448"/>
    </source>
</evidence>
<dbReference type="EMBL" id="HE965806">
    <property type="protein sequence ID" value="CCJ52447.1"/>
    <property type="molecule type" value="Genomic_DNA"/>
</dbReference>
<evidence type="ECO:0000256" key="6">
    <source>
        <dbReference type="ARBA" id="ARBA00022989"/>
    </source>
</evidence>
<feature type="transmembrane region" description="Helical" evidence="8">
    <location>
        <begin position="103"/>
        <end position="122"/>
    </location>
</feature>
<feature type="transmembrane region" description="Helical" evidence="8">
    <location>
        <begin position="274"/>
        <end position="292"/>
    </location>
</feature>
<name>A0A0C6P1G0_BORBO</name>
<dbReference type="CDD" id="cd06579">
    <property type="entry name" value="TM_PBP1_transp_AraH_like"/>
    <property type="match status" value="1"/>
</dbReference>
<dbReference type="PANTHER" id="PTHR32196:SF21">
    <property type="entry name" value="ABC TRANSPORTER PERMEASE PROTEIN YPHD-RELATED"/>
    <property type="match status" value="1"/>
</dbReference>
<dbReference type="OrthoDB" id="9799990at2"/>
<feature type="transmembrane region" description="Helical" evidence="8">
    <location>
        <begin position="20"/>
        <end position="38"/>
    </location>
</feature>
<evidence type="ECO:0000256" key="5">
    <source>
        <dbReference type="ARBA" id="ARBA00022692"/>
    </source>
</evidence>
<evidence type="ECO:0000256" key="8">
    <source>
        <dbReference type="SAM" id="Phobius"/>
    </source>
</evidence>
<feature type="transmembrane region" description="Helical" evidence="8">
    <location>
        <begin position="220"/>
        <end position="241"/>
    </location>
</feature>
<keyword evidence="6 8" id="KW-1133">Transmembrane helix</keyword>
<keyword evidence="3" id="KW-1003">Cell membrane</keyword>
<dbReference type="GO" id="GO:0005886">
    <property type="term" value="C:plasma membrane"/>
    <property type="evidence" value="ECO:0007669"/>
    <property type="project" value="UniProtKB-SubCell"/>
</dbReference>
<feature type="transmembrane region" description="Helical" evidence="8">
    <location>
        <begin position="77"/>
        <end position="97"/>
    </location>
</feature>
<dbReference type="RefSeq" id="WP_015063788.1">
    <property type="nucleotide sequence ID" value="NC_019382.1"/>
</dbReference>
<dbReference type="AlphaFoldDB" id="A0A0C6P1G0"/>
<evidence type="ECO:0000256" key="1">
    <source>
        <dbReference type="ARBA" id="ARBA00004651"/>
    </source>
</evidence>
<dbReference type="HOGENOM" id="CLU_028880_3_1_4"/>
<feature type="transmembrane region" description="Helical" evidence="8">
    <location>
        <begin position="173"/>
        <end position="189"/>
    </location>
</feature>
<dbReference type="KEGG" id="bbh:BN112_0529"/>
<dbReference type="Proteomes" id="UP000007564">
    <property type="component" value="Chromosome"/>
</dbReference>
<organism evidence="9 10">
    <name type="scientific">Bordetella bronchiseptica 253</name>
    <dbReference type="NCBI Taxonomy" id="568707"/>
    <lineage>
        <taxon>Bacteria</taxon>
        <taxon>Pseudomonadati</taxon>
        <taxon>Pseudomonadota</taxon>
        <taxon>Betaproteobacteria</taxon>
        <taxon>Burkholderiales</taxon>
        <taxon>Alcaligenaceae</taxon>
        <taxon>Bordetella</taxon>
    </lineage>
</organism>
<dbReference type="PANTHER" id="PTHR32196">
    <property type="entry name" value="ABC TRANSPORTER PERMEASE PROTEIN YPHD-RELATED-RELATED"/>
    <property type="match status" value="1"/>
</dbReference>
<dbReference type="GO" id="GO:0022857">
    <property type="term" value="F:transmembrane transporter activity"/>
    <property type="evidence" value="ECO:0007669"/>
    <property type="project" value="InterPro"/>
</dbReference>
<sequence>MLTKTLAVSRAARPAPAARLADAILPLIIALIALVASLIEPRFASLDNLTNLACQLVPLLILSVGQAFAILRGGLDLSMSSVLSLAGVAGVLAMPAWGVAAGLAVMLAVGLAAGVVSGFIIARFRTTPLVVTLGMLSVTQAIALILSGGVPIYDVPAPYVNAVGFGRTLGLPNMVWIAAAVTLAAAFALKRTVFGRYVYALGSSESAASKAGVNVQRYTVLVYAASGLCAAVGAVVLTAWTSSAQPVAVPDLTLQSIAAVVLGGVALTGGSGSIVQVFLGVLVLSVLSNAMNITGVSAYFQTLVVGVVIIIAVILDRFRRS</sequence>
<feature type="transmembrane region" description="Helical" evidence="8">
    <location>
        <begin position="129"/>
        <end position="153"/>
    </location>
</feature>